<dbReference type="EMBL" id="LRQV01000025">
    <property type="protein sequence ID" value="KXK62137.1"/>
    <property type="molecule type" value="Genomic_DNA"/>
</dbReference>
<gene>
    <name evidence="6" type="ORF">AWW66_09870</name>
</gene>
<dbReference type="GO" id="GO:0070273">
    <property type="term" value="F:phosphatidylinositol-4-phosphate binding"/>
    <property type="evidence" value="ECO:0007669"/>
    <property type="project" value="InterPro"/>
</dbReference>
<dbReference type="Gene3D" id="1.10.3630.10">
    <property type="entry name" value="yeast vps74-n-term truncation variant domain like"/>
    <property type="match status" value="1"/>
</dbReference>
<evidence type="ECO:0000256" key="3">
    <source>
        <dbReference type="ARBA" id="ARBA00023121"/>
    </source>
</evidence>
<dbReference type="GO" id="GO:0005737">
    <property type="term" value="C:cytoplasm"/>
    <property type="evidence" value="ECO:0007669"/>
    <property type="project" value="UniProtKB-ARBA"/>
</dbReference>
<dbReference type="Pfam" id="PF05719">
    <property type="entry name" value="GPP34"/>
    <property type="match status" value="1"/>
</dbReference>
<dbReference type="AlphaFoldDB" id="A0A136PUV9"/>
<organism evidence="6 7">
    <name type="scientific">Micromonospora rosaria</name>
    <dbReference type="NCBI Taxonomy" id="47874"/>
    <lineage>
        <taxon>Bacteria</taxon>
        <taxon>Bacillati</taxon>
        <taxon>Actinomycetota</taxon>
        <taxon>Actinomycetes</taxon>
        <taxon>Micromonosporales</taxon>
        <taxon>Micromonosporaceae</taxon>
        <taxon>Micromonospora</taxon>
    </lineage>
</organism>
<comment type="caution">
    <text evidence="6">The sequence shown here is derived from an EMBL/GenBank/DDBJ whole genome shotgun (WGS) entry which is preliminary data.</text>
</comment>
<evidence type="ECO:0000313" key="6">
    <source>
        <dbReference type="EMBL" id="KXK62137.1"/>
    </source>
</evidence>
<evidence type="ECO:0000313" key="7">
    <source>
        <dbReference type="Proteomes" id="UP000070620"/>
    </source>
</evidence>
<keyword evidence="7" id="KW-1185">Reference proteome</keyword>
<dbReference type="GO" id="GO:0012505">
    <property type="term" value="C:endomembrane system"/>
    <property type="evidence" value="ECO:0007669"/>
    <property type="project" value="UniProtKB-ARBA"/>
</dbReference>
<keyword evidence="3" id="KW-0446">Lipid-binding</keyword>
<evidence type="ECO:0000256" key="2">
    <source>
        <dbReference type="ARBA" id="ARBA00023034"/>
    </source>
</evidence>
<dbReference type="InterPro" id="IPR008628">
    <property type="entry name" value="GPP34-like"/>
</dbReference>
<dbReference type="OrthoDB" id="3531322at2"/>
<evidence type="ECO:0000256" key="1">
    <source>
        <dbReference type="ARBA" id="ARBA00004255"/>
    </source>
</evidence>
<dbReference type="RefSeq" id="WP_067363096.1">
    <property type="nucleotide sequence ID" value="NZ_JBIUBN010000030.1"/>
</dbReference>
<comment type="subcellular location">
    <subcellularLocation>
        <location evidence="1">Golgi apparatus membrane</location>
        <topology evidence="1">Peripheral membrane protein</topology>
        <orientation evidence="1">Cytoplasmic side</orientation>
    </subcellularLocation>
</comment>
<sequence length="246" mass="27077">MTTRSAARSHVPRHAPPTTAPGCLQARGGDGHRFADEFHLLAHDDTGQPRLPRPVAAYGLAAALLAELHVSGRITFDQGQVQVRDRHRPADMVQGVLLDRIAAVKPESTRVWLAFVAESAHSQVAYRMCQTGLLTAYPARRWWRRGRPSGYRPVDRFDAAWPWVRLSQQLRDRAPLGDSDRILAGLVLHTHLDTALLAGASLRARVYLREVVEDVQPPVHELFAALAALVTTSVSPLGEPVPGTLR</sequence>
<dbReference type="Proteomes" id="UP000070620">
    <property type="component" value="Unassembled WGS sequence"/>
</dbReference>
<keyword evidence="4" id="KW-0472">Membrane</keyword>
<accession>A0A136PUV9</accession>
<name>A0A136PUV9_9ACTN</name>
<evidence type="ECO:0000256" key="5">
    <source>
        <dbReference type="SAM" id="MobiDB-lite"/>
    </source>
</evidence>
<feature type="region of interest" description="Disordered" evidence="5">
    <location>
        <begin position="1"/>
        <end position="25"/>
    </location>
</feature>
<protein>
    <recommendedName>
        <fullName evidence="8">GPP34 family phosphoprotein</fullName>
    </recommendedName>
</protein>
<evidence type="ECO:0008006" key="8">
    <source>
        <dbReference type="Google" id="ProtNLM"/>
    </source>
</evidence>
<dbReference type="InterPro" id="IPR038261">
    <property type="entry name" value="GPP34-like_sf"/>
</dbReference>
<keyword evidence="2" id="KW-0333">Golgi apparatus</keyword>
<evidence type="ECO:0000256" key="4">
    <source>
        <dbReference type="ARBA" id="ARBA00023136"/>
    </source>
</evidence>
<reference evidence="6 7" key="1">
    <citation type="submission" date="2016-01" db="EMBL/GenBank/DDBJ databases">
        <title>Whole genome sequence and analysis of Micromonospora rosaria DSM 803, which can produce antibacterial substance rosamicin.</title>
        <authorList>
            <person name="Yang H."/>
            <person name="He X."/>
            <person name="Zhu D."/>
        </authorList>
    </citation>
    <scope>NUCLEOTIDE SEQUENCE [LARGE SCALE GENOMIC DNA]</scope>
    <source>
        <strain evidence="6 7">DSM 803</strain>
    </source>
</reference>
<proteinExistence type="predicted"/>